<dbReference type="GO" id="GO:0000139">
    <property type="term" value="C:Golgi membrane"/>
    <property type="evidence" value="ECO:0007669"/>
    <property type="project" value="UniProtKB-SubCell"/>
</dbReference>
<evidence type="ECO:0000256" key="1">
    <source>
        <dbReference type="ARBA" id="ARBA00004194"/>
    </source>
</evidence>
<dbReference type="Proteomes" id="UP001417504">
    <property type="component" value="Unassembled WGS sequence"/>
</dbReference>
<keyword evidence="3" id="KW-1133">Transmembrane helix</keyword>
<evidence type="ECO:0000256" key="3">
    <source>
        <dbReference type="ARBA" id="ARBA00022989"/>
    </source>
</evidence>
<protein>
    <recommendedName>
        <fullName evidence="8">Polysaccharide biosynthesis domain-containing protein</fullName>
    </recommendedName>
</protein>
<gene>
    <name evidence="6" type="ORF">Sjap_016510</name>
</gene>
<dbReference type="GO" id="GO:0045492">
    <property type="term" value="P:xylan biosynthetic process"/>
    <property type="evidence" value="ECO:0007669"/>
    <property type="project" value="InterPro"/>
</dbReference>
<keyword evidence="5" id="KW-0732">Signal</keyword>
<name>A0AAP0NSG2_9MAGN</name>
<comment type="subcellular location">
    <subcellularLocation>
        <location evidence="1">Golgi apparatus membrane</location>
        <topology evidence="1">Single-pass membrane protein</topology>
    </subcellularLocation>
</comment>
<dbReference type="NCBIfam" id="TIGR01627">
    <property type="entry name" value="A_thal_3515"/>
    <property type="match status" value="1"/>
</dbReference>
<keyword evidence="4" id="KW-0472">Membrane</keyword>
<evidence type="ECO:0000256" key="5">
    <source>
        <dbReference type="SAM" id="SignalP"/>
    </source>
</evidence>
<keyword evidence="2" id="KW-0812">Transmembrane</keyword>
<evidence type="ECO:0000256" key="4">
    <source>
        <dbReference type="ARBA" id="ARBA00023136"/>
    </source>
</evidence>
<dbReference type="PANTHER" id="PTHR31444">
    <property type="entry name" value="OS11G0490100 PROTEIN"/>
    <property type="match status" value="1"/>
</dbReference>
<feature type="chain" id="PRO_5042839724" description="Polysaccharide biosynthesis domain-containing protein" evidence="5">
    <location>
        <begin position="27"/>
        <end position="285"/>
    </location>
</feature>
<evidence type="ECO:0000313" key="7">
    <source>
        <dbReference type="Proteomes" id="UP001417504"/>
    </source>
</evidence>
<evidence type="ECO:0000256" key="2">
    <source>
        <dbReference type="ARBA" id="ARBA00022692"/>
    </source>
</evidence>
<dbReference type="Pfam" id="PF21729">
    <property type="entry name" value="IRX15_IRX15L_GXM"/>
    <property type="match status" value="1"/>
</dbReference>
<comment type="caution">
    <text evidence="6">The sequence shown here is derived from an EMBL/GenBank/DDBJ whole genome shotgun (WGS) entry which is preliminary data.</text>
</comment>
<evidence type="ECO:0000313" key="6">
    <source>
        <dbReference type="EMBL" id="KAK9117563.1"/>
    </source>
</evidence>
<organism evidence="6 7">
    <name type="scientific">Stephania japonica</name>
    <dbReference type="NCBI Taxonomy" id="461633"/>
    <lineage>
        <taxon>Eukaryota</taxon>
        <taxon>Viridiplantae</taxon>
        <taxon>Streptophyta</taxon>
        <taxon>Embryophyta</taxon>
        <taxon>Tracheophyta</taxon>
        <taxon>Spermatophyta</taxon>
        <taxon>Magnoliopsida</taxon>
        <taxon>Ranunculales</taxon>
        <taxon>Menispermaceae</taxon>
        <taxon>Menispermoideae</taxon>
        <taxon>Cissampelideae</taxon>
        <taxon>Stephania</taxon>
    </lineage>
</organism>
<feature type="signal peptide" evidence="5">
    <location>
        <begin position="1"/>
        <end position="26"/>
    </location>
</feature>
<reference evidence="6 7" key="1">
    <citation type="submission" date="2024-01" db="EMBL/GenBank/DDBJ databases">
        <title>Genome assemblies of Stephania.</title>
        <authorList>
            <person name="Yang L."/>
        </authorList>
    </citation>
    <scope>NUCLEOTIDE SEQUENCE [LARGE SCALE GENOMIC DNA]</scope>
    <source>
        <strain evidence="6">QJT</strain>
        <tissue evidence="6">Leaf</tissue>
    </source>
</reference>
<dbReference type="InterPro" id="IPR006514">
    <property type="entry name" value="IRX15/GXM/AGM"/>
</dbReference>
<accession>A0AAP0NSG2</accession>
<proteinExistence type="predicted"/>
<dbReference type="AlphaFoldDB" id="A0AAP0NSG2"/>
<sequence>MKMKVTAKKVLFLLFFLLSTISLVRQLTIITSTSSTFSIPTLFQTLTETCHLKSPGCTKNSSSKPNLQRPFHSYSMANLTKKELQLLSNVVSSKVPCNLLIFGLGPQALQLSSLNAGGNTIFLEDDPEKISAISSNYTNTRTYKVEYRKAARDAYKLLKHTRVNPSCSPQGGLQQRSRCRLALQYLPKEVYELKWDIVLVDGPSGDRLEAPGRMGAIYTAAMVARSGKTTDVLVHDVDRMIEKWFSWEFLCDENLVSAKGKLWHFRIPGNSNSTSFCLNAAMQIL</sequence>
<dbReference type="EMBL" id="JBBNAE010000006">
    <property type="protein sequence ID" value="KAK9117563.1"/>
    <property type="molecule type" value="Genomic_DNA"/>
</dbReference>
<keyword evidence="7" id="KW-1185">Reference proteome</keyword>
<evidence type="ECO:0008006" key="8">
    <source>
        <dbReference type="Google" id="ProtNLM"/>
    </source>
</evidence>